<protein>
    <submittedName>
        <fullName evidence="2">ABC transporter permease</fullName>
    </submittedName>
</protein>
<accession>A0AAU8IVU4</accession>
<feature type="transmembrane region" description="Helical" evidence="1">
    <location>
        <begin position="88"/>
        <end position="107"/>
    </location>
</feature>
<organism evidence="2">
    <name type="scientific">Streptomyces tabacisoli</name>
    <dbReference type="NCBI Taxonomy" id="3156398"/>
    <lineage>
        <taxon>Bacteria</taxon>
        <taxon>Bacillati</taxon>
        <taxon>Actinomycetota</taxon>
        <taxon>Actinomycetes</taxon>
        <taxon>Kitasatosporales</taxon>
        <taxon>Streptomycetaceae</taxon>
        <taxon>Streptomyces</taxon>
    </lineage>
</organism>
<dbReference type="EMBL" id="CP159534">
    <property type="protein sequence ID" value="XCJ72226.1"/>
    <property type="molecule type" value="Genomic_DNA"/>
</dbReference>
<feature type="transmembrane region" description="Helical" evidence="1">
    <location>
        <begin position="128"/>
        <end position="149"/>
    </location>
</feature>
<sequence length="323" mass="34550">MTQTLPAPPRTLRSLRPTGPVWASLRLHRIALWVWLAAVLATSGLLLWLLGPGADAAARQLAQCAPSDCDFIGGPSFRYDQLLRMVNAFLYLTPYIAALFMGAVCVGRELERGTAQLAWVQSISPARWLATTLGVPAAWFLAGMVPLVTLNHLVWATGPGPLIPWHDEYLFLGTGPLGPSRVLLGLAVGALGGVLFRKVLTGGVAGIAALLVTGWLGSRYRVSLWPTVTDHGTVPPVPPADSQVLRRDAVTAAGEHVANDLACVDAGTKAELGRCVRGFQDFSVIYHPPSHYWPLQLTESAGTLLLTAVATALTFKALHHRTP</sequence>
<feature type="transmembrane region" description="Helical" evidence="1">
    <location>
        <begin position="169"/>
        <end position="192"/>
    </location>
</feature>
<feature type="transmembrane region" description="Helical" evidence="1">
    <location>
        <begin position="199"/>
        <end position="217"/>
    </location>
</feature>
<name>A0AAU8IVU4_9ACTN</name>
<reference evidence="2" key="1">
    <citation type="submission" date="2024-06" db="EMBL/GenBank/DDBJ databases">
        <title>Streptomyces sp. strain HUAS MG91 genome sequences.</title>
        <authorList>
            <person name="Mo P."/>
        </authorList>
    </citation>
    <scope>NUCLEOTIDE SEQUENCE</scope>
    <source>
        <strain evidence="2">HUAS MG91</strain>
    </source>
</reference>
<feature type="transmembrane region" description="Helical" evidence="1">
    <location>
        <begin position="30"/>
        <end position="51"/>
    </location>
</feature>
<proteinExistence type="predicted"/>
<gene>
    <name evidence="2" type="ORF">ABII15_20680</name>
</gene>
<keyword evidence="1" id="KW-1133">Transmembrane helix</keyword>
<evidence type="ECO:0000256" key="1">
    <source>
        <dbReference type="SAM" id="Phobius"/>
    </source>
</evidence>
<dbReference type="AlphaFoldDB" id="A0AAU8IVU4"/>
<evidence type="ECO:0000313" key="2">
    <source>
        <dbReference type="EMBL" id="XCJ72226.1"/>
    </source>
</evidence>
<dbReference type="RefSeq" id="WP_353943802.1">
    <property type="nucleotide sequence ID" value="NZ_CP159534.1"/>
</dbReference>
<keyword evidence="1" id="KW-0472">Membrane</keyword>
<dbReference type="KEGG" id="stac:ABII15_20680"/>
<keyword evidence="1" id="KW-0812">Transmembrane</keyword>